<dbReference type="InterPro" id="IPR002877">
    <property type="entry name" value="RNA_MeTrfase_FtsJ_dom"/>
</dbReference>
<dbReference type="GO" id="GO:0032259">
    <property type="term" value="P:methylation"/>
    <property type="evidence" value="ECO:0007669"/>
    <property type="project" value="InterPro"/>
</dbReference>
<dbReference type="AlphaFoldDB" id="A0A6C0DV71"/>
<sequence length="402" mass="46858">MTYYLLPRTNPSIIKFINCESTDNIPGATISNSLSSFLYDIKGKLNNYPDLWDVFKKYTNPYEYIHSVPPYRKKNISKYKPLSRSYFKMIEMINLFDIKYVTKPAINAFHLAEGPGGFIEAILNIRQCPQDKYIGMTILDDISDPNIPGWKKSNMFLKRNANVSIEAGADNTGNILSIANFKYCNEKYASSMDLITADGGFDFSFDFNNQEISIAQLLFGQVCYALIMQKQEGNFILKIFDCFMQHTIDIIYLLSAFYERVYIIKPNTSRYANSEKYIVCKGFIYSKNDSFYPLLLETFTKMIQLPQDKYIRRFLSIPIPYYFSIKLEELNSVFGQKQIENIHFTISFLEQRNKQDKIENLIKVNIQKCIQWCNRNNVEYNNMNNISQKSIDDDSHISEPEN</sequence>
<dbReference type="PANTHER" id="PTHR16121:SF0">
    <property type="entry name" value="CAP-SPECIFIC MRNA (NUCLEOSIDE-2'-O-)-METHYLTRANSFERASE 1"/>
    <property type="match status" value="1"/>
</dbReference>
<organism evidence="2">
    <name type="scientific">viral metagenome</name>
    <dbReference type="NCBI Taxonomy" id="1070528"/>
    <lineage>
        <taxon>unclassified sequences</taxon>
        <taxon>metagenomes</taxon>
        <taxon>organismal metagenomes</taxon>
    </lineage>
</organism>
<dbReference type="PANTHER" id="PTHR16121">
    <property type="entry name" value="CAP-SPECIFIC MRNA (NUCLEOSIDE-2'-O-)-METHYLTRANSFERASE 1-RELATED"/>
    <property type="match status" value="1"/>
</dbReference>
<dbReference type="GO" id="GO:0004483">
    <property type="term" value="F:methyltransferase cap1 activity"/>
    <property type="evidence" value="ECO:0007669"/>
    <property type="project" value="TreeGrafter"/>
</dbReference>
<dbReference type="EMBL" id="MN739662">
    <property type="protein sequence ID" value="QHT19125.1"/>
    <property type="molecule type" value="Genomic_DNA"/>
</dbReference>
<dbReference type="GO" id="GO:0006370">
    <property type="term" value="P:7-methylguanosine mRNA capping"/>
    <property type="evidence" value="ECO:0007669"/>
    <property type="project" value="TreeGrafter"/>
</dbReference>
<accession>A0A6C0DV71</accession>
<dbReference type="GO" id="GO:0005737">
    <property type="term" value="C:cytoplasm"/>
    <property type="evidence" value="ECO:0007669"/>
    <property type="project" value="TreeGrafter"/>
</dbReference>
<dbReference type="Gene3D" id="3.40.50.12760">
    <property type="match status" value="1"/>
</dbReference>
<evidence type="ECO:0000259" key="1">
    <source>
        <dbReference type="Pfam" id="PF01728"/>
    </source>
</evidence>
<protein>
    <recommendedName>
        <fullName evidence="1">Ribosomal RNA methyltransferase FtsJ domain-containing protein</fullName>
    </recommendedName>
</protein>
<dbReference type="Pfam" id="PF01728">
    <property type="entry name" value="FtsJ"/>
    <property type="match status" value="1"/>
</dbReference>
<feature type="domain" description="Ribosomal RNA methyltransferase FtsJ" evidence="1">
    <location>
        <begin position="83"/>
        <end position="283"/>
    </location>
</feature>
<dbReference type="GO" id="GO:0005634">
    <property type="term" value="C:nucleus"/>
    <property type="evidence" value="ECO:0007669"/>
    <property type="project" value="UniProtKB-ARBA"/>
</dbReference>
<proteinExistence type="predicted"/>
<dbReference type="InterPro" id="IPR029063">
    <property type="entry name" value="SAM-dependent_MTases_sf"/>
</dbReference>
<name>A0A6C0DV71_9ZZZZ</name>
<dbReference type="SUPFAM" id="SSF53335">
    <property type="entry name" value="S-adenosyl-L-methionine-dependent methyltransferases"/>
    <property type="match status" value="1"/>
</dbReference>
<reference evidence="2" key="1">
    <citation type="journal article" date="2020" name="Nature">
        <title>Giant virus diversity and host interactions through global metagenomics.</title>
        <authorList>
            <person name="Schulz F."/>
            <person name="Roux S."/>
            <person name="Paez-Espino D."/>
            <person name="Jungbluth S."/>
            <person name="Walsh D.A."/>
            <person name="Denef V.J."/>
            <person name="McMahon K.D."/>
            <person name="Konstantinidis K.T."/>
            <person name="Eloe-Fadrosh E.A."/>
            <person name="Kyrpides N.C."/>
            <person name="Woyke T."/>
        </authorList>
    </citation>
    <scope>NUCLEOTIDE SEQUENCE</scope>
    <source>
        <strain evidence="2">GVMAG-M-3300023174-49</strain>
    </source>
</reference>
<dbReference type="InterPro" id="IPR050851">
    <property type="entry name" value="mRNA_Cap_2O-Ribose_MeTrfase"/>
</dbReference>
<evidence type="ECO:0000313" key="2">
    <source>
        <dbReference type="EMBL" id="QHT19125.1"/>
    </source>
</evidence>